<dbReference type="GO" id="GO:0005886">
    <property type="term" value="C:plasma membrane"/>
    <property type="evidence" value="ECO:0007669"/>
    <property type="project" value="TreeGrafter"/>
</dbReference>
<dbReference type="InterPro" id="IPR003598">
    <property type="entry name" value="Ig_sub2"/>
</dbReference>
<protein>
    <submittedName>
        <fullName evidence="8 9">Ig-like domain-containing protein</fullName>
    </submittedName>
</protein>
<organism evidence="8">
    <name type="scientific">Strongyloides stercoralis</name>
    <name type="common">Threadworm</name>
    <dbReference type="NCBI Taxonomy" id="6248"/>
    <lineage>
        <taxon>Eukaryota</taxon>
        <taxon>Metazoa</taxon>
        <taxon>Ecdysozoa</taxon>
        <taxon>Nematoda</taxon>
        <taxon>Chromadorea</taxon>
        <taxon>Rhabditida</taxon>
        <taxon>Tylenchina</taxon>
        <taxon>Panagrolaimomorpha</taxon>
        <taxon>Strongyloidoidea</taxon>
        <taxon>Strongyloididae</taxon>
        <taxon>Strongyloides</taxon>
    </lineage>
</organism>
<dbReference type="CDD" id="cd00096">
    <property type="entry name" value="Ig"/>
    <property type="match status" value="1"/>
</dbReference>
<evidence type="ECO:0000256" key="2">
    <source>
        <dbReference type="ARBA" id="ARBA00022737"/>
    </source>
</evidence>
<dbReference type="STRING" id="6248.A0A0K0E631"/>
<dbReference type="WBParaSite" id="SSTP_0000496200.1">
    <property type="protein sequence ID" value="SSTP_0000496200.1"/>
    <property type="gene ID" value="SSTP_0000496200"/>
</dbReference>
<dbReference type="InterPro" id="IPR007110">
    <property type="entry name" value="Ig-like_dom"/>
</dbReference>
<dbReference type="InterPro" id="IPR013783">
    <property type="entry name" value="Ig-like_fold"/>
</dbReference>
<feature type="domain" description="Ig-like" evidence="6">
    <location>
        <begin position="230"/>
        <end position="331"/>
    </location>
</feature>
<evidence type="ECO:0000256" key="3">
    <source>
        <dbReference type="ARBA" id="ARBA00023157"/>
    </source>
</evidence>
<evidence type="ECO:0000256" key="1">
    <source>
        <dbReference type="ARBA" id="ARBA00022729"/>
    </source>
</evidence>
<dbReference type="SMART" id="SM00409">
    <property type="entry name" value="IG"/>
    <property type="match status" value="3"/>
</dbReference>
<keyword evidence="3" id="KW-1015">Disulfide bond</keyword>
<dbReference type="GO" id="GO:0007156">
    <property type="term" value="P:homophilic cell adhesion via plasma membrane adhesion molecules"/>
    <property type="evidence" value="ECO:0007669"/>
    <property type="project" value="TreeGrafter"/>
</dbReference>
<dbReference type="PANTHER" id="PTHR45080:SF8">
    <property type="entry name" value="IG-LIKE DOMAIN-CONTAINING PROTEIN"/>
    <property type="match status" value="1"/>
</dbReference>
<dbReference type="InterPro" id="IPR003599">
    <property type="entry name" value="Ig_sub"/>
</dbReference>
<dbReference type="PANTHER" id="PTHR45080">
    <property type="entry name" value="CONTACTIN 5"/>
    <property type="match status" value="1"/>
</dbReference>
<dbReference type="InterPro" id="IPR050958">
    <property type="entry name" value="Cell_Adh-Cytoskel_Orgn"/>
</dbReference>
<dbReference type="Pfam" id="PF13927">
    <property type="entry name" value="Ig_3"/>
    <property type="match status" value="1"/>
</dbReference>
<keyword evidence="5" id="KW-1133">Transmembrane helix</keyword>
<evidence type="ECO:0000313" key="9">
    <source>
        <dbReference type="WBParaSite" id="TCONS_00012625.p1"/>
    </source>
</evidence>
<dbReference type="Proteomes" id="UP000035681">
    <property type="component" value="Unplaced"/>
</dbReference>
<dbReference type="Gene3D" id="2.60.40.10">
    <property type="entry name" value="Immunoglobulins"/>
    <property type="match status" value="3"/>
</dbReference>
<dbReference type="SMART" id="SM00408">
    <property type="entry name" value="IGc2"/>
    <property type="match status" value="2"/>
</dbReference>
<feature type="domain" description="Ig-like" evidence="6">
    <location>
        <begin position="27"/>
        <end position="127"/>
    </location>
</feature>
<dbReference type="Pfam" id="PF07679">
    <property type="entry name" value="I-set"/>
    <property type="match status" value="1"/>
</dbReference>
<keyword evidence="2" id="KW-0677">Repeat</keyword>
<evidence type="ECO:0000313" key="8">
    <source>
        <dbReference type="WBParaSite" id="SSTP_0000496200.1"/>
    </source>
</evidence>
<dbReference type="InterPro" id="IPR036179">
    <property type="entry name" value="Ig-like_dom_sf"/>
</dbReference>
<evidence type="ECO:0000313" key="7">
    <source>
        <dbReference type="Proteomes" id="UP000035681"/>
    </source>
</evidence>
<feature type="domain" description="Ig-like" evidence="6">
    <location>
        <begin position="136"/>
        <end position="219"/>
    </location>
</feature>
<evidence type="ECO:0000259" key="6">
    <source>
        <dbReference type="PROSITE" id="PS50835"/>
    </source>
</evidence>
<keyword evidence="5" id="KW-0812">Transmembrane</keyword>
<evidence type="ECO:0000256" key="5">
    <source>
        <dbReference type="SAM" id="Phobius"/>
    </source>
</evidence>
<keyword evidence="5" id="KW-0472">Membrane</keyword>
<evidence type="ECO:0000256" key="4">
    <source>
        <dbReference type="ARBA" id="ARBA00023319"/>
    </source>
</evidence>
<dbReference type="SUPFAM" id="SSF48726">
    <property type="entry name" value="Immunoglobulin"/>
    <property type="match status" value="3"/>
</dbReference>
<keyword evidence="7" id="KW-1185">Reference proteome</keyword>
<feature type="transmembrane region" description="Helical" evidence="5">
    <location>
        <begin position="9"/>
        <end position="26"/>
    </location>
</feature>
<keyword evidence="4" id="KW-0393">Immunoglobulin domain</keyword>
<dbReference type="AlphaFoldDB" id="A0A0K0E631"/>
<dbReference type="FunFam" id="2.60.40.10:FF:000032">
    <property type="entry name" value="palladin isoform X1"/>
    <property type="match status" value="1"/>
</dbReference>
<dbReference type="WBParaSite" id="TCONS_00012625.p1">
    <property type="protein sequence ID" value="TCONS_00012625.p1"/>
    <property type="gene ID" value="XLOC_008288"/>
</dbReference>
<keyword evidence="1" id="KW-0732">Signal</keyword>
<dbReference type="InterPro" id="IPR013098">
    <property type="entry name" value="Ig_I-set"/>
</dbReference>
<reference evidence="8" key="1">
    <citation type="submission" date="2015-08" db="UniProtKB">
        <authorList>
            <consortium name="WormBaseParasite"/>
        </authorList>
    </citation>
    <scope>IDENTIFICATION</scope>
</reference>
<proteinExistence type="predicted"/>
<accession>A0A0K0E631</accession>
<dbReference type="PROSITE" id="PS50835">
    <property type="entry name" value="IG_LIKE"/>
    <property type="match status" value="3"/>
</dbReference>
<name>A0A0K0E631_STRER</name>
<sequence length="486" mass="54856">MKQKILKNFSFYIIIYIIGFSTYSWSQEILNKGESYYVKNGDSLELSCHIKNVIKLTNDESISVAWSQGQDTGLIASDMDVQDESGRYDVSMDQDHYKLIIPSITLDDDKKTFVCTSYSEGEPYQITHNVFIGEPPTASIIGKKNKTILEGEEFVLECQVSGIPSPEVTWLHEDKPLPKGVKTNENKLIFEKAKFSYAGNYKCIASNSLGTASVQSKINIVDASKAIEFPVEVKEHVKVYDKSEQVSSEFGKELNLTCKYTAYPEASVLWTFNGRPLDDIINEKTTKIFAYQEGKYTFSVLNINTFQISNIGQYKCNVGNGRGGNESKIINVIPIIPEVDINVSCNTLYFETTFQGDINKLRLYWKTPSSLNFSVLEIESKDFTIFKPTSNGMSGAIELADYNITKNHYINFETILETTEYGDFKSKKQVTAYIFDEKNPGKLRSSNEYLKCFDTETEPSSGNRNSILLTKTFISALLFIAFGILM</sequence>